<gene>
    <name evidence="1" type="ORF">F4821DRAFT_23413</name>
</gene>
<dbReference type="EMBL" id="MU394389">
    <property type="protein sequence ID" value="KAI6081683.1"/>
    <property type="molecule type" value="Genomic_DNA"/>
</dbReference>
<accession>A0ACC0CMZ2</accession>
<sequence length="224" mass="23684">MYRQIIAASALLLGAATTVYAAPSSTGLETRNASPQCWYGSDFPAQSDWLSFDSLFEKWRSQFQQQGDTDHELSIMKSALKSYSSQAGVDAAFTTAMMIQESAGNTCRKCGDSGMSCGLLQVRGAPKDCDSKAHPCADGSIQKAIQCGTVGCGVEGSNIKTCVASQGQKWGEVLRCYNTGSVTDKTNLRAASTGDPRYVHMIANILLGADYAVLGDLGGAKCGF</sequence>
<proteinExistence type="predicted"/>
<reference evidence="1 2" key="1">
    <citation type="journal article" date="2022" name="New Phytol.">
        <title>Ecological generalism drives hyperdiversity of secondary metabolite gene clusters in xylarialean endophytes.</title>
        <authorList>
            <person name="Franco M.E.E."/>
            <person name="Wisecaver J.H."/>
            <person name="Arnold A.E."/>
            <person name="Ju Y.M."/>
            <person name="Slot J.C."/>
            <person name="Ahrendt S."/>
            <person name="Moore L.P."/>
            <person name="Eastman K.E."/>
            <person name="Scott K."/>
            <person name="Konkel Z."/>
            <person name="Mondo S.J."/>
            <person name="Kuo A."/>
            <person name="Hayes R.D."/>
            <person name="Haridas S."/>
            <person name="Andreopoulos B."/>
            <person name="Riley R."/>
            <person name="LaButti K."/>
            <person name="Pangilinan J."/>
            <person name="Lipzen A."/>
            <person name="Amirebrahimi M."/>
            <person name="Yan J."/>
            <person name="Adam C."/>
            <person name="Keymanesh K."/>
            <person name="Ng V."/>
            <person name="Louie K."/>
            <person name="Northen T."/>
            <person name="Drula E."/>
            <person name="Henrissat B."/>
            <person name="Hsieh H.M."/>
            <person name="Youens-Clark K."/>
            <person name="Lutzoni F."/>
            <person name="Miadlikowska J."/>
            <person name="Eastwood D.C."/>
            <person name="Hamelin R.C."/>
            <person name="Grigoriev I.V."/>
            <person name="U'Ren J.M."/>
        </authorList>
    </citation>
    <scope>NUCLEOTIDE SEQUENCE [LARGE SCALE GENOMIC DNA]</scope>
    <source>
        <strain evidence="1 2">ER1909</strain>
    </source>
</reference>
<keyword evidence="2" id="KW-1185">Reference proteome</keyword>
<name>A0ACC0CMZ2_9PEZI</name>
<evidence type="ECO:0000313" key="1">
    <source>
        <dbReference type="EMBL" id="KAI6081683.1"/>
    </source>
</evidence>
<organism evidence="1 2">
    <name type="scientific">Hypoxylon rubiginosum</name>
    <dbReference type="NCBI Taxonomy" id="110542"/>
    <lineage>
        <taxon>Eukaryota</taxon>
        <taxon>Fungi</taxon>
        <taxon>Dikarya</taxon>
        <taxon>Ascomycota</taxon>
        <taxon>Pezizomycotina</taxon>
        <taxon>Sordariomycetes</taxon>
        <taxon>Xylariomycetidae</taxon>
        <taxon>Xylariales</taxon>
        <taxon>Hypoxylaceae</taxon>
        <taxon>Hypoxylon</taxon>
    </lineage>
</organism>
<dbReference type="Proteomes" id="UP001497680">
    <property type="component" value="Unassembled WGS sequence"/>
</dbReference>
<comment type="caution">
    <text evidence="1">The sequence shown here is derived from an EMBL/GenBank/DDBJ whole genome shotgun (WGS) entry which is preliminary data.</text>
</comment>
<protein>
    <submittedName>
        <fullName evidence="1">Uncharacterized protein</fullName>
    </submittedName>
</protein>
<evidence type="ECO:0000313" key="2">
    <source>
        <dbReference type="Proteomes" id="UP001497680"/>
    </source>
</evidence>